<keyword evidence="2" id="KW-1185">Reference proteome</keyword>
<sequence length="228" mass="25614">MAELKGVLKITGKLGGLSFYEMNGKIIARTPGGFDGKKIRKEEKYVNVRNNASEFGRCSKFGGKLRRALQPFVKDLNDPQLHGRMAKMLHDLVKMDTVSAKGERTVQLGLQHAESTKILSGFMWNLTDGKRCRYDYDQRTLFFDRIPKGSTKAEVTLRSINPDEGQDSLKYVDVVFEVSLPCASFFIPEDEVFEAVHEGVLKFALIRFFDGSGLLLPGKTTVELGRIE</sequence>
<protein>
    <submittedName>
        <fullName evidence="1">Uncharacterized protein</fullName>
    </submittedName>
</protein>
<dbReference type="Proteomes" id="UP001241656">
    <property type="component" value="Chromosome"/>
</dbReference>
<gene>
    <name evidence="1" type="ORF">QGN23_04420</name>
</gene>
<reference evidence="1 2" key="1">
    <citation type="submission" date="2023-05" db="EMBL/GenBank/DDBJ databases">
        <title>Genomic insight into Chryseobacterium sp. wdc7 isolated forest soil (Gotjawal).</title>
        <authorList>
            <person name="Park S.-J."/>
        </authorList>
    </citation>
    <scope>NUCLEOTIDE SEQUENCE [LARGE SCALE GENOMIC DNA]</scope>
    <source>
        <strain evidence="2">wdc7</strain>
    </source>
</reference>
<evidence type="ECO:0000313" key="1">
    <source>
        <dbReference type="EMBL" id="WHF52528.1"/>
    </source>
</evidence>
<evidence type="ECO:0000313" key="2">
    <source>
        <dbReference type="Proteomes" id="UP001241656"/>
    </source>
</evidence>
<accession>A0ABY8REX8</accession>
<proteinExistence type="predicted"/>
<dbReference type="RefSeq" id="WP_282905810.1">
    <property type="nucleotide sequence ID" value="NZ_CP124855.1"/>
</dbReference>
<dbReference type="EMBL" id="CP124855">
    <property type="protein sequence ID" value="WHF52528.1"/>
    <property type="molecule type" value="Genomic_DNA"/>
</dbReference>
<name>A0ABY8REX8_9FLAO</name>
<organism evidence="1 2">
    <name type="scientific">Chryseobacterium gotjawalense</name>
    <dbReference type="NCBI Taxonomy" id="3042315"/>
    <lineage>
        <taxon>Bacteria</taxon>
        <taxon>Pseudomonadati</taxon>
        <taxon>Bacteroidota</taxon>
        <taxon>Flavobacteriia</taxon>
        <taxon>Flavobacteriales</taxon>
        <taxon>Weeksellaceae</taxon>
        <taxon>Chryseobacterium group</taxon>
        <taxon>Chryseobacterium</taxon>
    </lineage>
</organism>